<protein>
    <recommendedName>
        <fullName evidence="4">Transcription factor domain-containing protein</fullName>
    </recommendedName>
</protein>
<dbReference type="STRING" id="1182542.W9Y8E8"/>
<reference evidence="2 3" key="1">
    <citation type="submission" date="2013-03" db="EMBL/GenBank/DDBJ databases">
        <title>The Genome Sequence of Capronia epimyces CBS 606.96.</title>
        <authorList>
            <consortium name="The Broad Institute Genomics Platform"/>
            <person name="Cuomo C."/>
            <person name="de Hoog S."/>
            <person name="Gorbushina A."/>
            <person name="Walker B."/>
            <person name="Young S.K."/>
            <person name="Zeng Q."/>
            <person name="Gargeya S."/>
            <person name="Fitzgerald M."/>
            <person name="Haas B."/>
            <person name="Abouelleil A."/>
            <person name="Allen A.W."/>
            <person name="Alvarado L."/>
            <person name="Arachchi H.M."/>
            <person name="Berlin A.M."/>
            <person name="Chapman S.B."/>
            <person name="Gainer-Dewar J."/>
            <person name="Goldberg J."/>
            <person name="Griggs A."/>
            <person name="Gujja S."/>
            <person name="Hansen M."/>
            <person name="Howarth C."/>
            <person name="Imamovic A."/>
            <person name="Ireland A."/>
            <person name="Larimer J."/>
            <person name="McCowan C."/>
            <person name="Murphy C."/>
            <person name="Pearson M."/>
            <person name="Poon T.W."/>
            <person name="Priest M."/>
            <person name="Roberts A."/>
            <person name="Saif S."/>
            <person name="Shea T."/>
            <person name="Sisk P."/>
            <person name="Sykes S."/>
            <person name="Wortman J."/>
            <person name="Nusbaum C."/>
            <person name="Birren B."/>
        </authorList>
    </citation>
    <scope>NUCLEOTIDE SEQUENCE [LARGE SCALE GENOMIC DNA]</scope>
    <source>
        <strain evidence="2 3">CBS 606.96</strain>
    </source>
</reference>
<evidence type="ECO:0000313" key="3">
    <source>
        <dbReference type="Proteomes" id="UP000019478"/>
    </source>
</evidence>
<dbReference type="RefSeq" id="XP_007730524.1">
    <property type="nucleotide sequence ID" value="XM_007732334.1"/>
</dbReference>
<dbReference type="PANTHER" id="PTHR37540">
    <property type="entry name" value="TRANSCRIPTION FACTOR (ACR-2), PUTATIVE-RELATED-RELATED"/>
    <property type="match status" value="1"/>
</dbReference>
<dbReference type="Proteomes" id="UP000019478">
    <property type="component" value="Unassembled WGS sequence"/>
</dbReference>
<dbReference type="GeneID" id="19166324"/>
<dbReference type="AlphaFoldDB" id="W9Y8E8"/>
<dbReference type="HOGENOM" id="CLU_023254_0_2_1"/>
<feature type="region of interest" description="Disordered" evidence="1">
    <location>
        <begin position="30"/>
        <end position="63"/>
    </location>
</feature>
<accession>W9Y8E8</accession>
<evidence type="ECO:0000256" key="1">
    <source>
        <dbReference type="SAM" id="MobiDB-lite"/>
    </source>
</evidence>
<organism evidence="2 3">
    <name type="scientific">Capronia epimyces CBS 606.96</name>
    <dbReference type="NCBI Taxonomy" id="1182542"/>
    <lineage>
        <taxon>Eukaryota</taxon>
        <taxon>Fungi</taxon>
        <taxon>Dikarya</taxon>
        <taxon>Ascomycota</taxon>
        <taxon>Pezizomycotina</taxon>
        <taxon>Eurotiomycetes</taxon>
        <taxon>Chaetothyriomycetidae</taxon>
        <taxon>Chaetothyriales</taxon>
        <taxon>Herpotrichiellaceae</taxon>
        <taxon>Capronia</taxon>
    </lineage>
</organism>
<keyword evidence="3" id="KW-1185">Reference proteome</keyword>
<comment type="caution">
    <text evidence="2">The sequence shown here is derived from an EMBL/GenBank/DDBJ whole genome shotgun (WGS) entry which is preliminary data.</text>
</comment>
<evidence type="ECO:0000313" key="2">
    <source>
        <dbReference type="EMBL" id="EXJ89127.1"/>
    </source>
</evidence>
<gene>
    <name evidence="2" type="ORF">A1O3_02191</name>
</gene>
<dbReference type="eggNOG" id="ENOG502SSBS">
    <property type="taxonomic scope" value="Eukaryota"/>
</dbReference>
<feature type="compositionally biased region" description="Basic residues" evidence="1">
    <location>
        <begin position="31"/>
        <end position="41"/>
    </location>
</feature>
<name>W9Y8E8_9EURO</name>
<dbReference type="PANTHER" id="PTHR37540:SF5">
    <property type="entry name" value="TRANSCRIPTION FACTOR DOMAIN-CONTAINING PROTEIN"/>
    <property type="match status" value="1"/>
</dbReference>
<sequence length="474" mass="53361">MHFIVTTDAQKADPETQKFIRRQVMIGKNRGNSHRAKKRKATTTSGEVTRRVDHKRGPPGPSEARIGVEAYNSTLPRRVGSDLSFINLAIEMDSAAFGNMIRFLDVKIRAFYPLVLVTGICKKGAAYFDPLELDAAYLHVVMFAAAVFRNKVSGRQAFATNTNQDATATVHFLKGVQILRERLSLGDKSTHSSDSTIAAVSTLAMSALFMGEDETFKHHMSGLRKMVNLRGGIAAFKGNKLLSEIFRCDIGMAMQNGSQPIFFSNPRLDPVIPYPDQELLPMRKIVSVTHSRHDSQCFLFLDKMDPSLVEAWTVTQNSCSMINLSEETRTNLAPELLYDTMASVMYRLLHMNFDPGSVDEAVRLCLLGMSYHAFLQWQDLSLPCVYFPSIYKSCLLDPKLLDEAPSQLMLWLLMIGAVSAFTASDHPWLRDCLRKHINICQVKTWNEMRQVLKSFMWIGLLHDKPGKEIFEAVL</sequence>
<evidence type="ECO:0008006" key="4">
    <source>
        <dbReference type="Google" id="ProtNLM"/>
    </source>
</evidence>
<dbReference type="OrthoDB" id="4158087at2759"/>
<proteinExistence type="predicted"/>
<dbReference type="EMBL" id="AMGY01000002">
    <property type="protein sequence ID" value="EXJ89127.1"/>
    <property type="molecule type" value="Genomic_DNA"/>
</dbReference>